<protein>
    <submittedName>
        <fullName evidence="2">Uncharacterized protein</fullName>
    </submittedName>
</protein>
<sequence>MADQIVTPKGELRVPSVASGIERGAAPGVQRLTTPYRKRTSMPLVYGPGGNVPASLRSGLSPLTGPVGDKISHNPNF</sequence>
<gene>
    <name evidence="2" type="ORF">DPMN_127722</name>
</gene>
<comment type="caution">
    <text evidence="2">The sequence shown here is derived from an EMBL/GenBank/DDBJ whole genome shotgun (WGS) entry which is preliminary data.</text>
</comment>
<evidence type="ECO:0000256" key="1">
    <source>
        <dbReference type="SAM" id="MobiDB-lite"/>
    </source>
</evidence>
<feature type="region of interest" description="Disordered" evidence="1">
    <location>
        <begin position="57"/>
        <end position="77"/>
    </location>
</feature>
<evidence type="ECO:0000313" key="3">
    <source>
        <dbReference type="Proteomes" id="UP000828390"/>
    </source>
</evidence>
<accession>A0A9D4H2J3</accession>
<reference evidence="2" key="1">
    <citation type="journal article" date="2019" name="bioRxiv">
        <title>The Genome of the Zebra Mussel, Dreissena polymorpha: A Resource for Invasive Species Research.</title>
        <authorList>
            <person name="McCartney M.A."/>
            <person name="Auch B."/>
            <person name="Kono T."/>
            <person name="Mallez S."/>
            <person name="Zhang Y."/>
            <person name="Obille A."/>
            <person name="Becker A."/>
            <person name="Abrahante J.E."/>
            <person name="Garbe J."/>
            <person name="Badalamenti J.P."/>
            <person name="Herman A."/>
            <person name="Mangelson H."/>
            <person name="Liachko I."/>
            <person name="Sullivan S."/>
            <person name="Sone E.D."/>
            <person name="Koren S."/>
            <person name="Silverstein K.A.T."/>
            <person name="Beckman K.B."/>
            <person name="Gohl D.M."/>
        </authorList>
    </citation>
    <scope>NUCLEOTIDE SEQUENCE</scope>
    <source>
        <strain evidence="2">Duluth1</strain>
        <tissue evidence="2">Whole animal</tissue>
    </source>
</reference>
<dbReference type="AlphaFoldDB" id="A0A9D4H2J3"/>
<dbReference type="Proteomes" id="UP000828390">
    <property type="component" value="Unassembled WGS sequence"/>
</dbReference>
<proteinExistence type="predicted"/>
<evidence type="ECO:0000313" key="2">
    <source>
        <dbReference type="EMBL" id="KAH3825839.1"/>
    </source>
</evidence>
<organism evidence="2 3">
    <name type="scientific">Dreissena polymorpha</name>
    <name type="common">Zebra mussel</name>
    <name type="synonym">Mytilus polymorpha</name>
    <dbReference type="NCBI Taxonomy" id="45954"/>
    <lineage>
        <taxon>Eukaryota</taxon>
        <taxon>Metazoa</taxon>
        <taxon>Spiralia</taxon>
        <taxon>Lophotrochozoa</taxon>
        <taxon>Mollusca</taxon>
        <taxon>Bivalvia</taxon>
        <taxon>Autobranchia</taxon>
        <taxon>Heteroconchia</taxon>
        <taxon>Euheterodonta</taxon>
        <taxon>Imparidentia</taxon>
        <taxon>Neoheterodontei</taxon>
        <taxon>Myida</taxon>
        <taxon>Dreissenoidea</taxon>
        <taxon>Dreissenidae</taxon>
        <taxon>Dreissena</taxon>
    </lineage>
</organism>
<name>A0A9D4H2J3_DREPO</name>
<keyword evidence="3" id="KW-1185">Reference proteome</keyword>
<reference evidence="2" key="2">
    <citation type="submission" date="2020-11" db="EMBL/GenBank/DDBJ databases">
        <authorList>
            <person name="McCartney M.A."/>
            <person name="Auch B."/>
            <person name="Kono T."/>
            <person name="Mallez S."/>
            <person name="Becker A."/>
            <person name="Gohl D.M."/>
            <person name="Silverstein K.A.T."/>
            <person name="Koren S."/>
            <person name="Bechman K.B."/>
            <person name="Herman A."/>
            <person name="Abrahante J.E."/>
            <person name="Garbe J."/>
        </authorList>
    </citation>
    <scope>NUCLEOTIDE SEQUENCE</scope>
    <source>
        <strain evidence="2">Duluth1</strain>
        <tissue evidence="2">Whole animal</tissue>
    </source>
</reference>
<dbReference type="EMBL" id="JAIWYP010000005">
    <property type="protein sequence ID" value="KAH3825839.1"/>
    <property type="molecule type" value="Genomic_DNA"/>
</dbReference>